<dbReference type="InterPro" id="IPR036875">
    <property type="entry name" value="Znf_CCHC_sf"/>
</dbReference>
<feature type="compositionally biased region" description="Basic and acidic residues" evidence="2">
    <location>
        <begin position="75"/>
        <end position="92"/>
    </location>
</feature>
<feature type="region of interest" description="Disordered" evidence="2">
    <location>
        <begin position="31"/>
        <end position="56"/>
    </location>
</feature>
<feature type="compositionally biased region" description="Low complexity" evidence="2">
    <location>
        <begin position="544"/>
        <end position="557"/>
    </location>
</feature>
<feature type="region of interest" description="Disordered" evidence="2">
    <location>
        <begin position="399"/>
        <end position="502"/>
    </location>
</feature>
<evidence type="ECO:0000259" key="3">
    <source>
        <dbReference type="PROSITE" id="PS50158"/>
    </source>
</evidence>
<dbReference type="Proteomes" id="UP000652761">
    <property type="component" value="Unassembled WGS sequence"/>
</dbReference>
<keyword evidence="1" id="KW-0863">Zinc-finger</keyword>
<evidence type="ECO:0000256" key="1">
    <source>
        <dbReference type="PROSITE-ProRule" id="PRU00047"/>
    </source>
</evidence>
<feature type="compositionally biased region" description="Acidic residues" evidence="2">
    <location>
        <begin position="41"/>
        <end position="55"/>
    </location>
</feature>
<accession>A0A843V7A7</accession>
<protein>
    <recommendedName>
        <fullName evidence="3">CCHC-type domain-containing protein</fullName>
    </recommendedName>
</protein>
<feature type="compositionally biased region" description="Basic and acidic residues" evidence="2">
    <location>
        <begin position="408"/>
        <end position="432"/>
    </location>
</feature>
<keyword evidence="1" id="KW-0862">Zinc</keyword>
<dbReference type="InterPro" id="IPR001878">
    <property type="entry name" value="Znf_CCHC"/>
</dbReference>
<sequence>FPSVVKEDLVVSRVLFPFSCEGRPGGVSRVVLFPSDSPEASSDESDSVGDNENEEAMLSRRLQRILAKKKKFQSGRRDLKKNKDFKRSDGKDVKKGEPICYECKKPRHIKAECPKIKKPEFRKKDSSKKFKKYKKKAMAAAWENSSDSNSESSSCSDEEEANLAFMANIEDKADSDLMFWAIQNREINMAEVMIERMKFAREQIWDTKSKLNVSLPYAHLLTKVFKHFGVDLSGAVTEKMGQAIRSRNLKKSGFSLQNGTWSKASVAEGEAIIGDFPDVQEEAVEPAAEQPVVVQSTAVEASVAIEPAAPSAPELAGSPLIEAPVEEAMASAVDPLPTSIVASILKEVLDSIHSTPVTPEAGGESVAEVVASGHIEESLAIPVQEEQSDAPDNIILEEDAPIQGEQEPMEKDAPVQGEQSKESPIEATRSDEPMGSVPADENLPNAPNDARDGETASSSDSDDDQPPPASEARHKGKEVESEVPLLSNTPFERQMSQASASKEISNIRNAMKWFNKEMGSMKNMLSEILKVVGAQAPPPPPPAAQVQESGPSGPAPAVAAAEVNVQGFPEPAEQVSGPTGPLESEPVQTEVEEEEDLVVSRVLFPFSCEGRPGGVSRVVLFPSGVKEDQPSWVL</sequence>
<feature type="region of interest" description="Disordered" evidence="2">
    <location>
        <begin position="68"/>
        <end position="92"/>
    </location>
</feature>
<evidence type="ECO:0000313" key="4">
    <source>
        <dbReference type="EMBL" id="MQL90497.1"/>
    </source>
</evidence>
<keyword evidence="5" id="KW-1185">Reference proteome</keyword>
<feature type="non-terminal residue" evidence="4">
    <location>
        <position position="1"/>
    </location>
</feature>
<reference evidence="4" key="1">
    <citation type="submission" date="2017-07" db="EMBL/GenBank/DDBJ databases">
        <title>Taro Niue Genome Assembly and Annotation.</title>
        <authorList>
            <person name="Atibalentja N."/>
            <person name="Keating K."/>
            <person name="Fields C.J."/>
        </authorList>
    </citation>
    <scope>NUCLEOTIDE SEQUENCE</scope>
    <source>
        <strain evidence="4">Niue_2</strain>
        <tissue evidence="4">Leaf</tissue>
    </source>
</reference>
<name>A0A843V7A7_COLES</name>
<gene>
    <name evidence="4" type="ORF">Taro_023096</name>
</gene>
<feature type="domain" description="CCHC-type" evidence="3">
    <location>
        <begin position="100"/>
        <end position="115"/>
    </location>
</feature>
<feature type="compositionally biased region" description="Basic and acidic residues" evidence="2">
    <location>
        <begin position="471"/>
        <end position="480"/>
    </location>
</feature>
<feature type="region of interest" description="Disordered" evidence="2">
    <location>
        <begin position="570"/>
        <end position="591"/>
    </location>
</feature>
<dbReference type="OrthoDB" id="3863715at2759"/>
<dbReference type="EMBL" id="NMUH01001247">
    <property type="protein sequence ID" value="MQL90497.1"/>
    <property type="molecule type" value="Genomic_DNA"/>
</dbReference>
<organism evidence="4 5">
    <name type="scientific">Colocasia esculenta</name>
    <name type="common">Wild taro</name>
    <name type="synonym">Arum esculentum</name>
    <dbReference type="NCBI Taxonomy" id="4460"/>
    <lineage>
        <taxon>Eukaryota</taxon>
        <taxon>Viridiplantae</taxon>
        <taxon>Streptophyta</taxon>
        <taxon>Embryophyta</taxon>
        <taxon>Tracheophyta</taxon>
        <taxon>Spermatophyta</taxon>
        <taxon>Magnoliopsida</taxon>
        <taxon>Liliopsida</taxon>
        <taxon>Araceae</taxon>
        <taxon>Aroideae</taxon>
        <taxon>Colocasieae</taxon>
        <taxon>Colocasia</taxon>
    </lineage>
</organism>
<dbReference type="PROSITE" id="PS50158">
    <property type="entry name" value="ZF_CCHC"/>
    <property type="match status" value="1"/>
</dbReference>
<comment type="caution">
    <text evidence="4">The sequence shown here is derived from an EMBL/GenBank/DDBJ whole genome shotgun (WGS) entry which is preliminary data.</text>
</comment>
<dbReference type="SUPFAM" id="SSF57756">
    <property type="entry name" value="Retrovirus zinc finger-like domains"/>
    <property type="match status" value="1"/>
</dbReference>
<keyword evidence="1" id="KW-0479">Metal-binding</keyword>
<proteinExistence type="predicted"/>
<evidence type="ECO:0000313" key="5">
    <source>
        <dbReference type="Proteomes" id="UP000652761"/>
    </source>
</evidence>
<dbReference type="SMART" id="SM00343">
    <property type="entry name" value="ZnF_C2HC"/>
    <property type="match status" value="1"/>
</dbReference>
<dbReference type="GO" id="GO:0008270">
    <property type="term" value="F:zinc ion binding"/>
    <property type="evidence" value="ECO:0007669"/>
    <property type="project" value="UniProtKB-KW"/>
</dbReference>
<feature type="compositionally biased region" description="Polar residues" evidence="2">
    <location>
        <begin position="486"/>
        <end position="502"/>
    </location>
</feature>
<evidence type="ECO:0000256" key="2">
    <source>
        <dbReference type="SAM" id="MobiDB-lite"/>
    </source>
</evidence>
<feature type="region of interest" description="Disordered" evidence="2">
    <location>
        <begin position="533"/>
        <end position="557"/>
    </location>
</feature>
<dbReference type="GO" id="GO:0003676">
    <property type="term" value="F:nucleic acid binding"/>
    <property type="evidence" value="ECO:0007669"/>
    <property type="project" value="InterPro"/>
</dbReference>
<dbReference type="AlphaFoldDB" id="A0A843V7A7"/>